<dbReference type="InterPro" id="IPR018641">
    <property type="entry name" value="Trfase_1_rSAM/seldom-assoc"/>
</dbReference>
<sequence length="177" mass="20401">MANSIGDERALDVYQELLTFTNAITETLDVQKIVYWDEIPSIPNHFFKNGFLHSLQSRGDLGEKMGKAFQNELDPKPCQTLIIGTDCPYLTVATFEKAYKELEKSDFVIGPAKDGGYYLLGMKEFFPNVFLEIPWSTESVLPLTIKRIQDQNLTFTLLEELNDIDTVEDWKEWKQNH</sequence>
<gene>
    <name evidence="1" type="ordered locus">LEPBI_I2561</name>
</gene>
<dbReference type="RefSeq" id="WP_012389503.1">
    <property type="nucleotide sequence ID" value="NC_010602.1"/>
</dbReference>
<keyword evidence="2" id="KW-1185">Reference proteome</keyword>
<dbReference type="InterPro" id="IPR029044">
    <property type="entry name" value="Nucleotide-diphossugar_trans"/>
</dbReference>
<dbReference type="PANTHER" id="PTHR36529">
    <property type="entry name" value="SLL1095 PROTEIN"/>
    <property type="match status" value="1"/>
</dbReference>
<accession>B0SM12</accession>
<evidence type="ECO:0008006" key="3">
    <source>
        <dbReference type="Google" id="ProtNLM"/>
    </source>
</evidence>
<evidence type="ECO:0000313" key="1">
    <source>
        <dbReference type="EMBL" id="ABZ98642.1"/>
    </source>
</evidence>
<dbReference type="Pfam" id="PF09837">
    <property type="entry name" value="DUF2064"/>
    <property type="match status" value="1"/>
</dbReference>
<dbReference type="Proteomes" id="UP000001847">
    <property type="component" value="Chromosome I"/>
</dbReference>
<dbReference type="EMBL" id="CP000786">
    <property type="protein sequence ID" value="ABZ98642.1"/>
    <property type="molecule type" value="Genomic_DNA"/>
</dbReference>
<name>B0SM12_LEPBP</name>
<protein>
    <recommendedName>
        <fullName evidence="3">Glycosyltransferase</fullName>
    </recommendedName>
</protein>
<organism evidence="1 2">
    <name type="scientific">Leptospira biflexa serovar Patoc (strain Patoc 1 / ATCC 23582 / Paris)</name>
    <dbReference type="NCBI Taxonomy" id="456481"/>
    <lineage>
        <taxon>Bacteria</taxon>
        <taxon>Pseudomonadati</taxon>
        <taxon>Spirochaetota</taxon>
        <taxon>Spirochaetia</taxon>
        <taxon>Leptospirales</taxon>
        <taxon>Leptospiraceae</taxon>
        <taxon>Leptospira</taxon>
    </lineage>
</organism>
<dbReference type="STRING" id="456481.LEPBI_I2561"/>
<dbReference type="PANTHER" id="PTHR36529:SF1">
    <property type="entry name" value="GLYCOSYLTRANSFERASE"/>
    <property type="match status" value="1"/>
</dbReference>
<dbReference type="KEGG" id="lbi:LEPBI_I2561"/>
<dbReference type="HOGENOM" id="CLU_075662_2_0_12"/>
<dbReference type="AlphaFoldDB" id="B0SM12"/>
<proteinExistence type="predicted"/>
<dbReference type="NCBIfam" id="TIGR04282">
    <property type="entry name" value="glyco_like_cofC"/>
    <property type="match status" value="1"/>
</dbReference>
<dbReference type="Gene3D" id="3.90.550.10">
    <property type="entry name" value="Spore Coat Polysaccharide Biosynthesis Protein SpsA, Chain A"/>
    <property type="match status" value="1"/>
</dbReference>
<reference evidence="1 2" key="1">
    <citation type="journal article" date="2008" name="PLoS ONE">
        <title>Genome sequence of the saprophyte Leptospira biflexa provides insights into the evolution of Leptospira and the pathogenesis of leptospirosis.</title>
        <authorList>
            <person name="Picardeau M."/>
            <person name="Bulach D.M."/>
            <person name="Bouchier C."/>
            <person name="Zuerner R.L."/>
            <person name="Zidane N."/>
            <person name="Wilson P.J."/>
            <person name="Creno S."/>
            <person name="Kuczek E.S."/>
            <person name="Bommezzadri S."/>
            <person name="Davis J.C."/>
            <person name="McGrath A."/>
            <person name="Johnson M.J."/>
            <person name="Boursaux-Eude C."/>
            <person name="Seemann T."/>
            <person name="Rouy Z."/>
            <person name="Coppel R.L."/>
            <person name="Rood J.I."/>
            <person name="Lajus A."/>
            <person name="Davies J.K."/>
            <person name="Medigue C."/>
            <person name="Adler B."/>
        </authorList>
    </citation>
    <scope>NUCLEOTIDE SEQUENCE [LARGE SCALE GENOMIC DNA]</scope>
    <source>
        <strain evidence="2">Patoc 1 / ATCC 23582 / Paris</strain>
    </source>
</reference>
<dbReference type="SUPFAM" id="SSF53448">
    <property type="entry name" value="Nucleotide-diphospho-sugar transferases"/>
    <property type="match status" value="1"/>
</dbReference>
<evidence type="ECO:0000313" key="2">
    <source>
        <dbReference type="Proteomes" id="UP000001847"/>
    </source>
</evidence>